<protein>
    <submittedName>
        <fullName evidence="4">Iron dicitrate transport regulator FecR</fullName>
    </submittedName>
</protein>
<keyword evidence="5" id="KW-1185">Reference proteome</keyword>
<dbReference type="OrthoDB" id="1099963at2"/>
<dbReference type="InterPro" id="IPR032508">
    <property type="entry name" value="FecR_C"/>
</dbReference>
<dbReference type="EMBL" id="QCYK01000002">
    <property type="protein sequence ID" value="PUZ25072.1"/>
    <property type="molecule type" value="Genomic_DNA"/>
</dbReference>
<organism evidence="4 5">
    <name type="scientific">Chitinophaga parva</name>
    <dbReference type="NCBI Taxonomy" id="2169414"/>
    <lineage>
        <taxon>Bacteria</taxon>
        <taxon>Pseudomonadati</taxon>
        <taxon>Bacteroidota</taxon>
        <taxon>Chitinophagia</taxon>
        <taxon>Chitinophagales</taxon>
        <taxon>Chitinophagaceae</taxon>
        <taxon>Chitinophaga</taxon>
    </lineage>
</organism>
<accession>A0A2T7BFL0</accession>
<name>A0A2T7BFL0_9BACT</name>
<feature type="domain" description="FecR protein" evidence="2">
    <location>
        <begin position="180"/>
        <end position="275"/>
    </location>
</feature>
<feature type="transmembrane region" description="Helical" evidence="1">
    <location>
        <begin position="84"/>
        <end position="103"/>
    </location>
</feature>
<keyword evidence="1" id="KW-1133">Transmembrane helix</keyword>
<dbReference type="RefSeq" id="WP_108686909.1">
    <property type="nucleotide sequence ID" value="NZ_QCYK01000002.1"/>
</dbReference>
<evidence type="ECO:0000259" key="3">
    <source>
        <dbReference type="Pfam" id="PF16344"/>
    </source>
</evidence>
<dbReference type="FunFam" id="2.60.120.1440:FF:000001">
    <property type="entry name" value="Putative anti-sigma factor"/>
    <property type="match status" value="1"/>
</dbReference>
<evidence type="ECO:0000259" key="2">
    <source>
        <dbReference type="Pfam" id="PF04773"/>
    </source>
</evidence>
<dbReference type="GO" id="GO:0016989">
    <property type="term" value="F:sigma factor antagonist activity"/>
    <property type="evidence" value="ECO:0007669"/>
    <property type="project" value="TreeGrafter"/>
</dbReference>
<evidence type="ECO:0000313" key="5">
    <source>
        <dbReference type="Proteomes" id="UP000244450"/>
    </source>
</evidence>
<dbReference type="AlphaFoldDB" id="A0A2T7BFL0"/>
<dbReference type="Proteomes" id="UP000244450">
    <property type="component" value="Unassembled WGS sequence"/>
</dbReference>
<dbReference type="InterPro" id="IPR006860">
    <property type="entry name" value="FecR"/>
</dbReference>
<proteinExistence type="predicted"/>
<gene>
    <name evidence="4" type="ORF">DCC81_12220</name>
</gene>
<keyword evidence="1" id="KW-0472">Membrane</keyword>
<dbReference type="PANTHER" id="PTHR30273">
    <property type="entry name" value="PERIPLASMIC SIGNAL SENSOR AND SIGMA FACTOR ACTIVATOR FECR-RELATED"/>
    <property type="match status" value="1"/>
</dbReference>
<dbReference type="Pfam" id="PF16344">
    <property type="entry name" value="FecR_C"/>
    <property type="match status" value="1"/>
</dbReference>
<evidence type="ECO:0000256" key="1">
    <source>
        <dbReference type="SAM" id="Phobius"/>
    </source>
</evidence>
<comment type="caution">
    <text evidence="4">The sequence shown here is derived from an EMBL/GenBank/DDBJ whole genome shotgun (WGS) entry which is preliminary data.</text>
</comment>
<evidence type="ECO:0000313" key="4">
    <source>
        <dbReference type="EMBL" id="PUZ25072.1"/>
    </source>
</evidence>
<keyword evidence="1" id="KW-0812">Transmembrane</keyword>
<dbReference type="Gene3D" id="3.55.50.30">
    <property type="match status" value="1"/>
</dbReference>
<dbReference type="InterPro" id="IPR012373">
    <property type="entry name" value="Ferrdict_sens_TM"/>
</dbReference>
<feature type="domain" description="Protein FecR C-terminal" evidence="3">
    <location>
        <begin position="325"/>
        <end position="391"/>
    </location>
</feature>
<reference evidence="4 5" key="1">
    <citation type="submission" date="2018-04" db="EMBL/GenBank/DDBJ databases">
        <title>Chitinophaga fuyangensis sp. nov., isolated from soil in a chemical factory.</title>
        <authorList>
            <person name="Chen K."/>
        </authorList>
    </citation>
    <scope>NUCLEOTIDE SEQUENCE [LARGE SCALE GENOMIC DNA]</scope>
    <source>
        <strain evidence="4 5">LY-1</strain>
    </source>
</reference>
<sequence length="393" mass="43365">MPLQPERLQYLLQQYFTDRISREELEELYTAIPGASDEELQTLLDEQFGGMDADESVREVDWDRMFHRIVTPPQEIRRRPFFNIQYAAAAMLLLALGAGIMYWCLERRAPAPVTAGNTTSTHDAAPGSNKAILTLGDGSQVTLDSTGHQVLQQGGTAVHQQGGSLAYKSENAAAPVTYNTLTTPRGGQFQVALPDGTLVWLNAASSLKYPTAFTGDVREVVLKGEAYFEVAHNAKQPFRVQVNGLEIKDLGTRFNVMAYEDEAAVRTTLVDGAVQVNSAHHEARLKPGEEAVLETSPPGGGLGQEAILVRPADLEVALAWKNGEFAFRHTSLHEIMRQVSRWYDVDINYKDDLNIYLSGNISKNVNVSEVFKMLQLAGNVHFSVDQKTATVMK</sequence>
<dbReference type="PANTHER" id="PTHR30273:SF2">
    <property type="entry name" value="PROTEIN FECR"/>
    <property type="match status" value="1"/>
</dbReference>
<dbReference type="Gene3D" id="2.60.120.1440">
    <property type="match status" value="1"/>
</dbReference>
<dbReference type="Pfam" id="PF04773">
    <property type="entry name" value="FecR"/>
    <property type="match status" value="1"/>
</dbReference>